<feature type="domain" description="Fimbrial-type adhesion" evidence="6">
    <location>
        <begin position="37"/>
        <end position="183"/>
    </location>
</feature>
<feature type="chain" id="PRO_5004300946" evidence="5">
    <location>
        <begin position="27"/>
        <end position="184"/>
    </location>
</feature>
<feature type="signal peptide" evidence="5">
    <location>
        <begin position="1"/>
        <end position="26"/>
    </location>
</feature>
<dbReference type="GO" id="GO:0043709">
    <property type="term" value="P:cell adhesion involved in single-species biofilm formation"/>
    <property type="evidence" value="ECO:0007669"/>
    <property type="project" value="TreeGrafter"/>
</dbReference>
<evidence type="ECO:0000256" key="2">
    <source>
        <dbReference type="ARBA" id="ARBA00006671"/>
    </source>
</evidence>
<dbReference type="InterPro" id="IPR036937">
    <property type="entry name" value="Adhesion_dom_fimbrial_sf"/>
</dbReference>
<evidence type="ECO:0000256" key="1">
    <source>
        <dbReference type="ARBA" id="ARBA00004561"/>
    </source>
</evidence>
<evidence type="ECO:0000256" key="3">
    <source>
        <dbReference type="ARBA" id="ARBA00022729"/>
    </source>
</evidence>
<organism evidence="7">
    <name type="scientific">Escherichia coli</name>
    <dbReference type="NCBI Taxonomy" id="562"/>
    <lineage>
        <taxon>Bacteria</taxon>
        <taxon>Pseudomonadati</taxon>
        <taxon>Pseudomonadota</taxon>
        <taxon>Gammaproteobacteria</taxon>
        <taxon>Enterobacterales</taxon>
        <taxon>Enterobacteriaceae</taxon>
        <taxon>Escherichia</taxon>
    </lineage>
</organism>
<dbReference type="GO" id="GO:0009289">
    <property type="term" value="C:pilus"/>
    <property type="evidence" value="ECO:0007669"/>
    <property type="project" value="UniProtKB-SubCell"/>
</dbReference>
<name>Q846A7_ECOLX</name>
<keyword evidence="4" id="KW-0281">Fimbrium</keyword>
<accession>Q846A7</accession>
<sequence length="184" mass="19949">MIWCRDMINKLIFLLTLVSFANSSFAEQIKQEASLSLNVNILNPVCKLASGDQTLYFDDFNALDVVTNNNKLIKNAVLNFTECSGVKKLNISFVQSGQTPPIDTVNNWIPNKSGTDMAAGIAIILLNNNNSLINLGQKMVIDVGQSESSKQITLKAQVVPTDKAGSGIKPGKLETAVGIEISYE</sequence>
<dbReference type="PANTHER" id="PTHR33420">
    <property type="entry name" value="FIMBRIAL SUBUNIT ELFA-RELATED"/>
    <property type="match status" value="1"/>
</dbReference>
<reference evidence="7" key="1">
    <citation type="journal article" date="2003" name="Mol. Microbiol.">
        <title>Phase variation of the 987P-like CS18 fimbriae of human enterotoxigenic Escherichia coli is regulated by site-specific recombinases.</title>
        <authorList>
            <person name="Honarvar S."/>
            <person name="Choi B.K."/>
            <person name="Schifferli D.M."/>
        </authorList>
    </citation>
    <scope>NUCLEOTIDE SEQUENCE</scope>
    <source>
        <strain evidence="7">ARG-2</strain>
    </source>
</reference>
<dbReference type="InterPro" id="IPR050263">
    <property type="entry name" value="Bact_Fimbrial_Adh_Pro"/>
</dbReference>
<proteinExistence type="inferred from homology"/>
<dbReference type="InterPro" id="IPR008966">
    <property type="entry name" value="Adhesion_dom_sf"/>
</dbReference>
<dbReference type="Gene3D" id="2.60.40.1090">
    <property type="entry name" value="Fimbrial-type adhesion domain"/>
    <property type="match status" value="1"/>
</dbReference>
<dbReference type="PANTHER" id="PTHR33420:SF3">
    <property type="entry name" value="FIMBRIAL SUBUNIT ELFA"/>
    <property type="match status" value="1"/>
</dbReference>
<gene>
    <name evidence="7" type="primary">fotF</name>
</gene>
<dbReference type="InterPro" id="IPR000259">
    <property type="entry name" value="Adhesion_dom_fimbrial"/>
</dbReference>
<comment type="subcellular location">
    <subcellularLocation>
        <location evidence="1">Fimbrium</location>
    </subcellularLocation>
</comment>
<dbReference type="EMBL" id="AF335469">
    <property type="protein sequence ID" value="AAO73851.1"/>
    <property type="molecule type" value="Genomic_DNA"/>
</dbReference>
<evidence type="ECO:0000259" key="6">
    <source>
        <dbReference type="Pfam" id="PF00419"/>
    </source>
</evidence>
<protein>
    <submittedName>
        <fullName evidence="7">FotF</fullName>
    </submittedName>
</protein>
<dbReference type="Pfam" id="PF00419">
    <property type="entry name" value="Fimbrial"/>
    <property type="match status" value="1"/>
</dbReference>
<evidence type="ECO:0000313" key="7">
    <source>
        <dbReference type="EMBL" id="AAO73851.1"/>
    </source>
</evidence>
<keyword evidence="3 5" id="KW-0732">Signal</keyword>
<dbReference type="AlphaFoldDB" id="Q846A7"/>
<evidence type="ECO:0000256" key="4">
    <source>
        <dbReference type="ARBA" id="ARBA00023263"/>
    </source>
</evidence>
<dbReference type="SUPFAM" id="SSF49401">
    <property type="entry name" value="Bacterial adhesins"/>
    <property type="match status" value="1"/>
</dbReference>
<comment type="similarity">
    <text evidence="2">Belongs to the fimbrial protein family.</text>
</comment>
<evidence type="ECO:0000256" key="5">
    <source>
        <dbReference type="SAM" id="SignalP"/>
    </source>
</evidence>